<dbReference type="Gene3D" id="2.60.40.3950">
    <property type="match status" value="1"/>
</dbReference>
<dbReference type="GO" id="GO:0005975">
    <property type="term" value="P:carbohydrate metabolic process"/>
    <property type="evidence" value="ECO:0007669"/>
    <property type="project" value="UniProtKB-ARBA"/>
</dbReference>
<evidence type="ECO:0000313" key="5">
    <source>
        <dbReference type="EMBL" id="MDX3025173.1"/>
    </source>
</evidence>
<accession>A0AAP6BKZ0</accession>
<dbReference type="Proteomes" id="UP001272987">
    <property type="component" value="Unassembled WGS sequence"/>
</dbReference>
<dbReference type="InterPro" id="IPR017853">
    <property type="entry name" value="GH"/>
</dbReference>
<dbReference type="Pfam" id="PF16586">
    <property type="entry name" value="DUF5060"/>
    <property type="match status" value="1"/>
</dbReference>
<feature type="domain" description="DUF5605" evidence="3">
    <location>
        <begin position="506"/>
        <end position="577"/>
    </location>
</feature>
<evidence type="ECO:0000259" key="3">
    <source>
        <dbReference type="Pfam" id="PF18310"/>
    </source>
</evidence>
<protein>
    <submittedName>
        <fullName evidence="4">DUF5605 domain-containing protein</fullName>
    </submittedName>
</protein>
<dbReference type="InterPro" id="IPR013783">
    <property type="entry name" value="Ig-like_fold"/>
</dbReference>
<dbReference type="Pfam" id="PF18310">
    <property type="entry name" value="DUF5605"/>
    <property type="match status" value="1"/>
</dbReference>
<comment type="caution">
    <text evidence="4">The sequence shown here is derived from an EMBL/GenBank/DDBJ whole genome shotgun (WGS) entry which is preliminary data.</text>
</comment>
<evidence type="ECO:0000313" key="7">
    <source>
        <dbReference type="Proteomes" id="UP001282288"/>
    </source>
</evidence>
<dbReference type="GeneID" id="69813458"/>
<evidence type="ECO:0000313" key="6">
    <source>
        <dbReference type="Proteomes" id="UP001272987"/>
    </source>
</evidence>
<proteinExistence type="predicted"/>
<feature type="domain" description="Apiosidase-like catalytic" evidence="1">
    <location>
        <begin position="204"/>
        <end position="451"/>
    </location>
</feature>
<gene>
    <name evidence="4" type="ORF">PV399_44125</name>
    <name evidence="5" type="ORF">PV666_46000</name>
</gene>
<dbReference type="EMBL" id="JARAWP010000043">
    <property type="protein sequence ID" value="MDX3025173.1"/>
    <property type="molecule type" value="Genomic_DNA"/>
</dbReference>
<dbReference type="EMBL" id="JARAWC010000064">
    <property type="protein sequence ID" value="MDX2966643.1"/>
    <property type="molecule type" value="Genomic_DNA"/>
</dbReference>
<evidence type="ECO:0000313" key="4">
    <source>
        <dbReference type="EMBL" id="MDX2966643.1"/>
    </source>
</evidence>
<evidence type="ECO:0000259" key="1">
    <source>
        <dbReference type="Pfam" id="PF13204"/>
    </source>
</evidence>
<dbReference type="InterPro" id="IPR041239">
    <property type="entry name" value="DUF5605"/>
</dbReference>
<dbReference type="SUPFAM" id="SSF51445">
    <property type="entry name" value="(Trans)glycosidases"/>
    <property type="match status" value="1"/>
</dbReference>
<dbReference type="InterPro" id="IPR032260">
    <property type="entry name" value="DUF5060"/>
</dbReference>
<dbReference type="Pfam" id="PF13204">
    <property type="entry name" value="Apiosidase"/>
    <property type="match status" value="1"/>
</dbReference>
<reference evidence="4 6" key="1">
    <citation type="journal article" date="2023" name="Microb. Genom.">
        <title>Mesoterricola silvestris gen. nov., sp. nov., Mesoterricola sediminis sp. nov., Geothrix oryzae sp. nov., Geothrix edaphica sp. nov., Geothrix rubra sp. nov., and Geothrix limicola sp. nov., six novel members of Acidobacteriota isolated from soils.</title>
        <authorList>
            <person name="Weisberg A.J."/>
            <person name="Pearce E."/>
            <person name="Kramer C.G."/>
            <person name="Chang J.H."/>
            <person name="Clarke C.R."/>
        </authorList>
    </citation>
    <scope>NUCLEOTIDE SEQUENCE</scope>
    <source>
        <strain evidence="5 6">NB05-1H</strain>
        <strain evidence="4">NRRL_B-16521</strain>
    </source>
</reference>
<dbReference type="Gene3D" id="2.60.40.10">
    <property type="entry name" value="Immunoglobulins"/>
    <property type="match status" value="1"/>
</dbReference>
<dbReference type="PANTHER" id="PTHR37836">
    <property type="entry name" value="LMO1036 PROTEIN"/>
    <property type="match status" value="1"/>
</dbReference>
<dbReference type="Proteomes" id="UP001282288">
    <property type="component" value="Unassembled WGS sequence"/>
</dbReference>
<organism evidence="4 7">
    <name type="scientific">Streptomyces acidiscabies</name>
    <dbReference type="NCBI Taxonomy" id="42234"/>
    <lineage>
        <taxon>Bacteria</taxon>
        <taxon>Bacillati</taxon>
        <taxon>Actinomycetota</taxon>
        <taxon>Actinomycetes</taxon>
        <taxon>Kitasatosporales</taxon>
        <taxon>Streptomycetaceae</taxon>
        <taxon>Streptomyces</taxon>
    </lineage>
</organism>
<sequence>MPYGPRSVLADVLRNPQAASVIRTYMPGVENEPMRATLLRGRLELVTAMVRPLRVDPVAREAFYAELAAVEETAVEEPPAELEVVPSPDYESADVPTGSARLVQRSTVRQWRAFELELHGPAHGNPFTEVDLRADFRLGERTLTAYGFYDGDGVYRIRFMPDEEGDWSFRTLSNARSLDGITGGFTCDAAGPDDHGPVRVHDRFHFRHADGTRILPLGTTAYAWTNQGDDLEKQTLQTLADSPFNKIRMCVLPKSFVHSTNEPPRYPFEGSPETGWDFQRPDPAYFRHLEQRIEQLGDLGVEADLILFHPYDRWGFSDMGPAADNRYLRYVVARLCAHANVWWSLANEYDCMFSKDAAHWPRSAAVIRERDPHDHLMSVHNWMELYENGAYWVTHSSIQRGPEDTRAWREQWGKPVTLDEMGYEGNIDAGWGNLTPQEMVRLCWDGVVRGGYVTHGECYLADGDVLWWAKGGTLKGDSTPRLEFLRTILEQTPQDAGIDPLPSESDFPAGGVEGRYHLTYFGAAQPGARSFTLRPGTTYRAEIIDTWNMTVTELPGTYEGEFTLTLPGRPYIAVRLRAVDDRSE</sequence>
<name>A0AAP6BKZ0_9ACTN</name>
<feature type="domain" description="DUF5060" evidence="2">
    <location>
        <begin position="107"/>
        <end position="174"/>
    </location>
</feature>
<keyword evidence="6" id="KW-1185">Reference proteome</keyword>
<evidence type="ECO:0000259" key="2">
    <source>
        <dbReference type="Pfam" id="PF16586"/>
    </source>
</evidence>
<dbReference type="RefSeq" id="WP_010360813.1">
    <property type="nucleotide sequence ID" value="NZ_BCML01000017.1"/>
</dbReference>
<dbReference type="Gene3D" id="3.20.20.80">
    <property type="entry name" value="Glycosidases"/>
    <property type="match status" value="1"/>
</dbReference>
<dbReference type="InterPro" id="IPR025277">
    <property type="entry name" value="Apiosidase-like_cat_dom"/>
</dbReference>
<dbReference type="PANTHER" id="PTHR37836:SF2">
    <property type="entry name" value="DUF4038 DOMAIN-CONTAINING PROTEIN"/>
    <property type="match status" value="1"/>
</dbReference>
<dbReference type="AlphaFoldDB" id="A0AAP6BKZ0"/>